<name>A0A926NQL8_9SPHI</name>
<evidence type="ECO:0000313" key="7">
    <source>
        <dbReference type="EMBL" id="MBD1392872.1"/>
    </source>
</evidence>
<organism evidence="7 8">
    <name type="scientific">Mucilaginibacter glaciei</name>
    <dbReference type="NCBI Taxonomy" id="2772109"/>
    <lineage>
        <taxon>Bacteria</taxon>
        <taxon>Pseudomonadati</taxon>
        <taxon>Bacteroidota</taxon>
        <taxon>Sphingobacteriia</taxon>
        <taxon>Sphingobacteriales</taxon>
        <taxon>Sphingobacteriaceae</taxon>
        <taxon>Mucilaginibacter</taxon>
    </lineage>
</organism>
<dbReference type="Proteomes" id="UP000619078">
    <property type="component" value="Unassembled WGS sequence"/>
</dbReference>
<keyword evidence="8" id="KW-1185">Reference proteome</keyword>
<evidence type="ECO:0000256" key="1">
    <source>
        <dbReference type="ARBA" id="ARBA00001974"/>
    </source>
</evidence>
<evidence type="ECO:0000256" key="6">
    <source>
        <dbReference type="RuleBase" id="RU003862"/>
    </source>
</evidence>
<evidence type="ECO:0000256" key="5">
    <source>
        <dbReference type="ARBA" id="ARBA00023002"/>
    </source>
</evidence>
<protein>
    <recommendedName>
        <fullName evidence="6">Methylenetetrahydrofolate reductase</fullName>
    </recommendedName>
</protein>
<dbReference type="InterPro" id="IPR003171">
    <property type="entry name" value="Mehydrof_redctse-like"/>
</dbReference>
<comment type="cofactor">
    <cofactor evidence="1 6">
        <name>FAD</name>
        <dbReference type="ChEBI" id="CHEBI:57692"/>
    </cofactor>
</comment>
<evidence type="ECO:0000256" key="4">
    <source>
        <dbReference type="ARBA" id="ARBA00022827"/>
    </source>
</evidence>
<evidence type="ECO:0000256" key="2">
    <source>
        <dbReference type="ARBA" id="ARBA00004777"/>
    </source>
</evidence>
<dbReference type="EMBL" id="JACWMX010000002">
    <property type="protein sequence ID" value="MBD1392872.1"/>
    <property type="molecule type" value="Genomic_DNA"/>
</dbReference>
<gene>
    <name evidence="7" type="ORF">IDJ76_07175</name>
</gene>
<dbReference type="GO" id="GO:0004489">
    <property type="term" value="F:methylenetetrahydrofolate reductase [NAD(P)H] activity"/>
    <property type="evidence" value="ECO:0007669"/>
    <property type="project" value="InterPro"/>
</dbReference>
<comment type="caution">
    <text evidence="7">The sequence shown here is derived from an EMBL/GenBank/DDBJ whole genome shotgun (WGS) entry which is preliminary data.</text>
</comment>
<dbReference type="Gene3D" id="3.20.20.220">
    <property type="match status" value="1"/>
</dbReference>
<dbReference type="SUPFAM" id="SSF51730">
    <property type="entry name" value="FAD-linked oxidoreductase"/>
    <property type="match status" value="1"/>
</dbReference>
<dbReference type="AlphaFoldDB" id="A0A926NQL8"/>
<evidence type="ECO:0000313" key="8">
    <source>
        <dbReference type="Proteomes" id="UP000619078"/>
    </source>
</evidence>
<comment type="pathway">
    <text evidence="2 6">One-carbon metabolism; tetrahydrofolate interconversion.</text>
</comment>
<evidence type="ECO:0000256" key="3">
    <source>
        <dbReference type="ARBA" id="ARBA00022630"/>
    </source>
</evidence>
<sequence>MPEDLCDAVHACKSEKEEKDIGIEWTINQCKELMKFGVPVLHFYTMSNAGPTKRIAEAIF</sequence>
<proteinExistence type="inferred from homology"/>
<reference evidence="7" key="1">
    <citation type="submission" date="2020-09" db="EMBL/GenBank/DDBJ databases">
        <title>Novel species of Mucilaginibacter isolated from a glacier on the Tibetan Plateau.</title>
        <authorList>
            <person name="Liu Q."/>
            <person name="Xin Y.-H."/>
        </authorList>
    </citation>
    <scope>NUCLEOTIDE SEQUENCE</scope>
    <source>
        <strain evidence="7">ZB1P21</strain>
    </source>
</reference>
<comment type="similarity">
    <text evidence="6">Belongs to the methylenetetrahydrofolate reductase family.</text>
</comment>
<accession>A0A926NQL8</accession>
<dbReference type="Pfam" id="PF02219">
    <property type="entry name" value="MTHFR"/>
    <property type="match status" value="1"/>
</dbReference>
<dbReference type="GO" id="GO:0006555">
    <property type="term" value="P:methionine metabolic process"/>
    <property type="evidence" value="ECO:0007669"/>
    <property type="project" value="InterPro"/>
</dbReference>
<keyword evidence="3 6" id="KW-0285">Flavoprotein</keyword>
<keyword evidence="5 6" id="KW-0560">Oxidoreductase</keyword>
<dbReference type="InterPro" id="IPR029041">
    <property type="entry name" value="FAD-linked_oxidoreductase-like"/>
</dbReference>
<keyword evidence="4 6" id="KW-0274">FAD</keyword>